<evidence type="ECO:0000313" key="2">
    <source>
        <dbReference type="EMBL" id="MEX1662417.1"/>
    </source>
</evidence>
<keyword evidence="3" id="KW-1185">Reference proteome</keyword>
<comment type="caution">
    <text evidence="2">The sequence shown here is derived from an EMBL/GenBank/DDBJ whole genome shotgun (WGS) entry which is preliminary data.</text>
</comment>
<gene>
    <name evidence="2" type="ORF">AB4874_12275</name>
</gene>
<organism evidence="2 3">
    <name type="scientific">Thioclava arctica</name>
    <dbReference type="NCBI Taxonomy" id="3238301"/>
    <lineage>
        <taxon>Bacteria</taxon>
        <taxon>Pseudomonadati</taxon>
        <taxon>Pseudomonadota</taxon>
        <taxon>Alphaproteobacteria</taxon>
        <taxon>Rhodobacterales</taxon>
        <taxon>Paracoccaceae</taxon>
        <taxon>Thioclava</taxon>
    </lineage>
</organism>
<sequence>MIPLDIFADPVCPWCLIGKARLDNALVARPGHPFVISWQPFQLNPTMPTEGMSRADYLQAKFGQDGAVKMHVQLLEIAQAEGIDFHPERVTHQPNTRDAHRLLYWAGIEHAQGAVMEALLSAHWREGRDISDSATLCEIARAAGMDGDLTARLLASDADLDTIANKESHARQRGISAVPTFIVAERHVVSGAQPTDLWIKVIDELSSAPPEATQH</sequence>
<evidence type="ECO:0000259" key="1">
    <source>
        <dbReference type="Pfam" id="PF01323"/>
    </source>
</evidence>
<evidence type="ECO:0000313" key="3">
    <source>
        <dbReference type="Proteomes" id="UP001557465"/>
    </source>
</evidence>
<dbReference type="InterPro" id="IPR036249">
    <property type="entry name" value="Thioredoxin-like_sf"/>
</dbReference>
<protein>
    <submittedName>
        <fullName evidence="2">DsbA family protein</fullName>
    </submittedName>
</protein>
<dbReference type="CDD" id="cd03024">
    <property type="entry name" value="DsbA_FrnE"/>
    <property type="match status" value="1"/>
</dbReference>
<dbReference type="PANTHER" id="PTHR13887:SF41">
    <property type="entry name" value="THIOREDOXIN SUPERFAMILY PROTEIN"/>
    <property type="match status" value="1"/>
</dbReference>
<name>A0ABV3TLG8_9RHOB</name>
<accession>A0ABV3TLG8</accession>
<dbReference type="Proteomes" id="UP001557465">
    <property type="component" value="Unassembled WGS sequence"/>
</dbReference>
<proteinExistence type="predicted"/>
<dbReference type="SUPFAM" id="SSF52833">
    <property type="entry name" value="Thioredoxin-like"/>
    <property type="match status" value="1"/>
</dbReference>
<feature type="domain" description="DSBA-like thioredoxin" evidence="1">
    <location>
        <begin position="4"/>
        <end position="197"/>
    </location>
</feature>
<dbReference type="PANTHER" id="PTHR13887">
    <property type="entry name" value="GLUTATHIONE S-TRANSFERASE KAPPA"/>
    <property type="match status" value="1"/>
</dbReference>
<dbReference type="Pfam" id="PF01323">
    <property type="entry name" value="DSBA"/>
    <property type="match status" value="1"/>
</dbReference>
<dbReference type="RefSeq" id="WP_368392190.1">
    <property type="nucleotide sequence ID" value="NZ_JBFRYC010000006.1"/>
</dbReference>
<reference evidence="2 3" key="1">
    <citation type="journal article" date="2011" name="Int. J. Syst. Evol. Microbiol.">
        <title>Zhongshania antarctica gen. nov., sp. nov. and Zhongshania guokunii sp. nov., gammaproteobacteria respectively isolated from coastal attached (fast) ice and surface seawater of the Antarctic.</title>
        <authorList>
            <person name="Li H.J."/>
            <person name="Zhang X.Y."/>
            <person name="Chen C.X."/>
            <person name="Zhang Y.J."/>
            <person name="Gao Z.M."/>
            <person name="Yu Y."/>
            <person name="Chen X.L."/>
            <person name="Chen B."/>
            <person name="Zhang Y.Z."/>
        </authorList>
    </citation>
    <scope>NUCLEOTIDE SEQUENCE [LARGE SCALE GENOMIC DNA]</scope>
    <source>
        <strain evidence="2 3">15-R06ZXC-3</strain>
    </source>
</reference>
<dbReference type="Gene3D" id="3.40.30.10">
    <property type="entry name" value="Glutaredoxin"/>
    <property type="match status" value="1"/>
</dbReference>
<dbReference type="EMBL" id="JBFRYC010000006">
    <property type="protein sequence ID" value="MEX1662417.1"/>
    <property type="molecule type" value="Genomic_DNA"/>
</dbReference>
<dbReference type="InterPro" id="IPR001853">
    <property type="entry name" value="DSBA-like_thioredoxin_dom"/>
</dbReference>